<protein>
    <submittedName>
        <fullName evidence="1">DUF469 family protein</fullName>
    </submittedName>
</protein>
<dbReference type="AlphaFoldDB" id="A0A553GZW6"/>
<dbReference type="NCBIfam" id="NF008685">
    <property type="entry name" value="PRK11702.1"/>
    <property type="match status" value="1"/>
</dbReference>
<dbReference type="PANTHER" id="PTHR38778:SF1">
    <property type="entry name" value="CYTOPLASMIC PROTEIN"/>
    <property type="match status" value="1"/>
</dbReference>
<gene>
    <name evidence="1" type="ORF">FM069_09865</name>
</gene>
<evidence type="ECO:0000313" key="1">
    <source>
        <dbReference type="EMBL" id="TRX75026.1"/>
    </source>
</evidence>
<keyword evidence="2" id="KW-1185">Reference proteome</keyword>
<dbReference type="Proteomes" id="UP000315235">
    <property type="component" value="Unassembled WGS sequence"/>
</dbReference>
<dbReference type="PANTHER" id="PTHR38778">
    <property type="entry name" value="CYTOPLASMIC PROTEIN-RELATED"/>
    <property type="match status" value="1"/>
</dbReference>
<reference evidence="1 2" key="1">
    <citation type="submission" date="2019-07" db="EMBL/GenBank/DDBJ databases">
        <title>Pseudomonas mangiferae sp. nov., isolated from bark of mango tree in Thailand.</title>
        <authorList>
            <person name="Srisuk N."/>
            <person name="Anurat P."/>
        </authorList>
    </citation>
    <scope>NUCLEOTIDE SEQUENCE [LARGE SCALE GENOMIC DNA]</scope>
    <source>
        <strain evidence="1 2">DMKU_BBB3-04</strain>
    </source>
</reference>
<sequence length="112" mass="12509">MATNRSRRLRKKLCVDEFQELGFELNLTYPEGASDADIEAFLDSLTQEALVANGLGYVGGEDYGFVCLGKRGSVSEEQRQAVETWLKSRKDLAGFTISPLMDVWYPENPINA</sequence>
<dbReference type="EMBL" id="VJOY01000006">
    <property type="protein sequence ID" value="TRX75026.1"/>
    <property type="molecule type" value="Genomic_DNA"/>
</dbReference>
<name>A0A553GZW6_9PSED</name>
<dbReference type="RefSeq" id="WP_143488327.1">
    <property type="nucleotide sequence ID" value="NZ_VJOY01000006.1"/>
</dbReference>
<evidence type="ECO:0000313" key="2">
    <source>
        <dbReference type="Proteomes" id="UP000315235"/>
    </source>
</evidence>
<organism evidence="1 2">
    <name type="scientific">Pseudomonas mangiferae</name>
    <dbReference type="NCBI Taxonomy" id="2593654"/>
    <lineage>
        <taxon>Bacteria</taxon>
        <taxon>Pseudomonadati</taxon>
        <taxon>Pseudomonadota</taxon>
        <taxon>Gammaproteobacteria</taxon>
        <taxon>Pseudomonadales</taxon>
        <taxon>Pseudomonadaceae</taxon>
        <taxon>Pseudomonas</taxon>
    </lineage>
</organism>
<dbReference type="GO" id="GO:0005829">
    <property type="term" value="C:cytosol"/>
    <property type="evidence" value="ECO:0007669"/>
    <property type="project" value="TreeGrafter"/>
</dbReference>
<dbReference type="Pfam" id="PF04320">
    <property type="entry name" value="YggL_50S_bp"/>
    <property type="match status" value="1"/>
</dbReference>
<accession>A0A553GZW6</accession>
<dbReference type="InterPro" id="IPR007416">
    <property type="entry name" value="YggL_50S_bp"/>
</dbReference>
<proteinExistence type="predicted"/>
<comment type="caution">
    <text evidence="1">The sequence shown here is derived from an EMBL/GenBank/DDBJ whole genome shotgun (WGS) entry which is preliminary data.</text>
</comment>
<dbReference type="OrthoDB" id="9114861at2"/>